<evidence type="ECO:0000256" key="1">
    <source>
        <dbReference type="SAM" id="MobiDB-lite"/>
    </source>
</evidence>
<dbReference type="PROSITE" id="PS50858">
    <property type="entry name" value="BSD"/>
    <property type="match status" value="1"/>
</dbReference>
<evidence type="ECO:0000259" key="2">
    <source>
        <dbReference type="PROSITE" id="PS50858"/>
    </source>
</evidence>
<dbReference type="RefSeq" id="XP_065650060.1">
    <property type="nucleotide sequence ID" value="XM_065793988.1"/>
</dbReference>
<feature type="compositionally biased region" description="Basic and acidic residues" evidence="1">
    <location>
        <begin position="28"/>
        <end position="39"/>
    </location>
</feature>
<dbReference type="InterPro" id="IPR005607">
    <property type="entry name" value="BSD_dom"/>
</dbReference>
<evidence type="ECO:0000313" key="3">
    <source>
        <dbReference type="Proteomes" id="UP001652625"/>
    </source>
</evidence>
<reference evidence="4" key="1">
    <citation type="submission" date="2025-08" db="UniProtKB">
        <authorList>
            <consortium name="RefSeq"/>
        </authorList>
    </citation>
    <scope>IDENTIFICATION</scope>
</reference>
<dbReference type="InterPro" id="IPR035925">
    <property type="entry name" value="BSD_dom_sf"/>
</dbReference>
<dbReference type="Gene3D" id="1.10.3970.10">
    <property type="entry name" value="BSD domain"/>
    <property type="match status" value="1"/>
</dbReference>
<dbReference type="PANTHER" id="PTHR16019">
    <property type="entry name" value="SYNAPSE-ASSOCIATED PROTEIN"/>
    <property type="match status" value="1"/>
</dbReference>
<proteinExistence type="predicted"/>
<dbReference type="SUPFAM" id="SSF140383">
    <property type="entry name" value="BSD domain-like"/>
    <property type="match status" value="1"/>
</dbReference>
<organism evidence="3 4">
    <name type="scientific">Hydra vulgaris</name>
    <name type="common">Hydra</name>
    <name type="synonym">Hydra attenuata</name>
    <dbReference type="NCBI Taxonomy" id="6087"/>
    <lineage>
        <taxon>Eukaryota</taxon>
        <taxon>Metazoa</taxon>
        <taxon>Cnidaria</taxon>
        <taxon>Hydrozoa</taxon>
        <taxon>Hydroidolina</taxon>
        <taxon>Anthoathecata</taxon>
        <taxon>Aplanulata</taxon>
        <taxon>Hydridae</taxon>
        <taxon>Hydra</taxon>
    </lineage>
</organism>
<dbReference type="Proteomes" id="UP001652625">
    <property type="component" value="Chromosome 03"/>
</dbReference>
<accession>A0ABM4BLW4</accession>
<dbReference type="Pfam" id="PF03909">
    <property type="entry name" value="BSD"/>
    <property type="match status" value="1"/>
</dbReference>
<dbReference type="SMART" id="SM00751">
    <property type="entry name" value="BSD"/>
    <property type="match status" value="1"/>
</dbReference>
<gene>
    <name evidence="4" type="primary">LOC100197635</name>
</gene>
<dbReference type="PANTHER" id="PTHR16019:SF6">
    <property type="entry name" value="SYNAPSE-ASSOCIATED PROTEIN 1"/>
    <property type="match status" value="1"/>
</dbReference>
<name>A0ABM4BLW4_HYDVU</name>
<dbReference type="GeneID" id="100197635"/>
<sequence length="322" mass="37455">MWKWLGVHDGSNNDEKENTSSVDQIESEEPRNETEKKKENKIKDVASNFGSYLYTFADAAAKTAVKLKETVDSKLEETIVGDFVRENEKFIQQNEDRRIGDAIAPWCGYHEEELLKRQIMALSSDERNFLRDPPSGVEYSFEINHMMPTAMATLKEDKELELMRFKLVPKRIKEEKFWRNYFYRVSLIKQSTQLSTLADLELKKSPRSSSSESLQNKVLPVKCVDHEQEHDHAEYDSANSPVNHEFLSDIYGGHDGQCLSEEEKSQMLGDIKEDVKTDDWDVEKELQEELESFELVNEKGDLNDEDNQQWEKEIEDMLQIGQ</sequence>
<feature type="domain" description="BSD" evidence="2">
    <location>
        <begin position="137"/>
        <end position="189"/>
    </location>
</feature>
<feature type="region of interest" description="Disordered" evidence="1">
    <location>
        <begin position="1"/>
        <end position="39"/>
    </location>
</feature>
<dbReference type="InterPro" id="IPR051494">
    <property type="entry name" value="BSD_domain-containing"/>
</dbReference>
<evidence type="ECO:0000313" key="4">
    <source>
        <dbReference type="RefSeq" id="XP_065650060.1"/>
    </source>
</evidence>
<keyword evidence="3" id="KW-1185">Reference proteome</keyword>
<protein>
    <submittedName>
        <fullName evidence="4">Synapse-associated protein 1 isoform X3</fullName>
    </submittedName>
</protein>